<protein>
    <submittedName>
        <fullName evidence="1">Sulfotransferase family protein</fullName>
    </submittedName>
</protein>
<dbReference type="InterPro" id="IPR027417">
    <property type="entry name" value="P-loop_NTPase"/>
</dbReference>
<keyword evidence="2" id="KW-1185">Reference proteome</keyword>
<accession>A0A0U9HPY7</accession>
<dbReference type="Proteomes" id="UP000054976">
    <property type="component" value="Unassembled WGS sequence"/>
</dbReference>
<sequence length="257" mass="30654">MMPKFVIGGVEHSGTTLLSDIFRQVPGLDSGFEVGVLLCNTPKEFRTFKPFIDQMPAGWGLTEEDLDYICDTDSFQDFYERLYEKSQIIKKPCEIFDKTPRYAWGIEKCISNYPDGKYILTYKDPRALFYSNYKRYGENVNFKDFIENNLPKSIKYWLKIYENYQKIKKEEIKGNFLIVSLEEITFDCRKTLEKIFEFVGLEFNLDYLLLRNLRYRHTRADYISAKIALEYRFKLKKEEIKIITQELGGILNEWFYE</sequence>
<dbReference type="SUPFAM" id="SSF52540">
    <property type="entry name" value="P-loop containing nucleoside triphosphate hydrolases"/>
    <property type="match status" value="1"/>
</dbReference>
<reference evidence="2" key="1">
    <citation type="submission" date="2016-01" db="EMBL/GenBank/DDBJ databases">
        <title>Draft genome sequence of Thermodesulfovibrio aggregans strain TGE-P1.</title>
        <authorList>
            <person name="Sekiguchi Y."/>
            <person name="Ohashi A."/>
            <person name="Matsuura N."/>
            <person name="Tourlousse M.D."/>
        </authorList>
    </citation>
    <scope>NUCLEOTIDE SEQUENCE [LARGE SCALE GENOMIC DNA]</scope>
    <source>
        <strain evidence="2">TGE-P1</strain>
    </source>
</reference>
<proteinExistence type="predicted"/>
<dbReference type="EMBL" id="BCNO01000002">
    <property type="protein sequence ID" value="GAQ95139.1"/>
    <property type="molecule type" value="Genomic_DNA"/>
</dbReference>
<dbReference type="Pfam" id="PF13469">
    <property type="entry name" value="Sulfotransfer_3"/>
    <property type="match status" value="1"/>
</dbReference>
<evidence type="ECO:0000313" key="1">
    <source>
        <dbReference type="EMBL" id="GAQ95139.1"/>
    </source>
</evidence>
<dbReference type="Gene3D" id="3.40.50.300">
    <property type="entry name" value="P-loop containing nucleotide triphosphate hydrolases"/>
    <property type="match status" value="1"/>
</dbReference>
<dbReference type="GO" id="GO:0016740">
    <property type="term" value="F:transferase activity"/>
    <property type="evidence" value="ECO:0007669"/>
    <property type="project" value="UniProtKB-KW"/>
</dbReference>
<keyword evidence="1" id="KW-0808">Transferase</keyword>
<evidence type="ECO:0000313" key="2">
    <source>
        <dbReference type="Proteomes" id="UP000054976"/>
    </source>
</evidence>
<organism evidence="1 2">
    <name type="scientific">Thermodesulfovibrio aggregans</name>
    <dbReference type="NCBI Taxonomy" id="86166"/>
    <lineage>
        <taxon>Bacteria</taxon>
        <taxon>Pseudomonadati</taxon>
        <taxon>Nitrospirota</taxon>
        <taxon>Thermodesulfovibrionia</taxon>
        <taxon>Thermodesulfovibrionales</taxon>
        <taxon>Thermodesulfovibrionaceae</taxon>
        <taxon>Thermodesulfovibrio</taxon>
    </lineage>
</organism>
<comment type="caution">
    <text evidence="1">The sequence shown here is derived from an EMBL/GenBank/DDBJ whole genome shotgun (WGS) entry which is preliminary data.</text>
</comment>
<dbReference type="STRING" id="86166.TAGGR_223"/>
<dbReference type="AlphaFoldDB" id="A0A0U9HPY7"/>
<name>A0A0U9HPY7_9BACT</name>
<gene>
    <name evidence="1" type="ORF">TAGGR_223</name>
</gene>